<gene>
    <name evidence="1" type="ORF">N7530_009622</name>
</gene>
<reference evidence="1" key="2">
    <citation type="journal article" date="2023" name="IMA Fungus">
        <title>Comparative genomic study of the Penicillium genus elucidates a diverse pangenome and 15 lateral gene transfer events.</title>
        <authorList>
            <person name="Petersen C."/>
            <person name="Sorensen T."/>
            <person name="Nielsen M.R."/>
            <person name="Sondergaard T.E."/>
            <person name="Sorensen J.L."/>
            <person name="Fitzpatrick D.A."/>
            <person name="Frisvad J.C."/>
            <person name="Nielsen K.L."/>
        </authorList>
    </citation>
    <scope>NUCLEOTIDE SEQUENCE</scope>
    <source>
        <strain evidence="1">IBT 17660</strain>
    </source>
</reference>
<sequence length="66" mass="7036">MDPISIQADILDRTLTGDSSIQNPAAINSSVDPIDSLAEAQLQAEVNAILYNIPTVFNINKSSSYA</sequence>
<evidence type="ECO:0000313" key="1">
    <source>
        <dbReference type="EMBL" id="KAJ5465835.1"/>
    </source>
</evidence>
<comment type="caution">
    <text evidence="1">The sequence shown here is derived from an EMBL/GenBank/DDBJ whole genome shotgun (WGS) entry which is preliminary data.</text>
</comment>
<evidence type="ECO:0000313" key="2">
    <source>
        <dbReference type="Proteomes" id="UP001147760"/>
    </source>
</evidence>
<proteinExistence type="predicted"/>
<name>A0A9X0BI95_9EURO</name>
<dbReference type="Proteomes" id="UP001147760">
    <property type="component" value="Unassembled WGS sequence"/>
</dbReference>
<dbReference type="EMBL" id="JAPWDO010000006">
    <property type="protein sequence ID" value="KAJ5465835.1"/>
    <property type="molecule type" value="Genomic_DNA"/>
</dbReference>
<accession>A0A9X0BI95</accession>
<dbReference type="OrthoDB" id="10329475at2759"/>
<keyword evidence="2" id="KW-1185">Reference proteome</keyword>
<dbReference type="AlphaFoldDB" id="A0A9X0BI95"/>
<organism evidence="1 2">
    <name type="scientific">Penicillium desertorum</name>
    <dbReference type="NCBI Taxonomy" id="1303715"/>
    <lineage>
        <taxon>Eukaryota</taxon>
        <taxon>Fungi</taxon>
        <taxon>Dikarya</taxon>
        <taxon>Ascomycota</taxon>
        <taxon>Pezizomycotina</taxon>
        <taxon>Eurotiomycetes</taxon>
        <taxon>Eurotiomycetidae</taxon>
        <taxon>Eurotiales</taxon>
        <taxon>Aspergillaceae</taxon>
        <taxon>Penicillium</taxon>
    </lineage>
</organism>
<reference evidence="1" key="1">
    <citation type="submission" date="2022-12" db="EMBL/GenBank/DDBJ databases">
        <authorList>
            <person name="Petersen C."/>
        </authorList>
    </citation>
    <scope>NUCLEOTIDE SEQUENCE</scope>
    <source>
        <strain evidence="1">IBT 17660</strain>
    </source>
</reference>
<protein>
    <submittedName>
        <fullName evidence="1">Uncharacterized protein</fullName>
    </submittedName>
</protein>